<dbReference type="AlphaFoldDB" id="A0A917BP80"/>
<evidence type="ECO:0000256" key="1">
    <source>
        <dbReference type="SAM" id="Phobius"/>
    </source>
</evidence>
<comment type="caution">
    <text evidence="2">The sequence shown here is derived from an EMBL/GenBank/DDBJ whole genome shotgun (WGS) entry which is preliminary data.</text>
</comment>
<keyword evidence="1" id="KW-0812">Transmembrane</keyword>
<feature type="transmembrane region" description="Helical" evidence="1">
    <location>
        <begin position="46"/>
        <end position="64"/>
    </location>
</feature>
<reference evidence="2" key="1">
    <citation type="journal article" date="2014" name="Int. J. Syst. Evol. Microbiol.">
        <title>Complete genome sequence of Corynebacterium casei LMG S-19264T (=DSM 44701T), isolated from a smear-ripened cheese.</title>
        <authorList>
            <consortium name="US DOE Joint Genome Institute (JGI-PGF)"/>
            <person name="Walter F."/>
            <person name="Albersmeier A."/>
            <person name="Kalinowski J."/>
            <person name="Ruckert C."/>
        </authorList>
    </citation>
    <scope>NUCLEOTIDE SEQUENCE</scope>
    <source>
        <strain evidence="2">CGMCC 1.12160</strain>
    </source>
</reference>
<dbReference type="Pfam" id="PF11222">
    <property type="entry name" value="DUF3017"/>
    <property type="match status" value="1"/>
</dbReference>
<proteinExistence type="predicted"/>
<keyword evidence="3" id="KW-1185">Reference proteome</keyword>
<protein>
    <recommendedName>
        <fullName evidence="4">DUF3017 domain-containing protein</fullName>
    </recommendedName>
</protein>
<evidence type="ECO:0008006" key="4">
    <source>
        <dbReference type="Google" id="ProtNLM"/>
    </source>
</evidence>
<keyword evidence="1" id="KW-1133">Transmembrane helix</keyword>
<feature type="transmembrane region" description="Helical" evidence="1">
    <location>
        <begin position="22"/>
        <end position="39"/>
    </location>
</feature>
<name>A0A917BP80_9MICO</name>
<reference evidence="2" key="2">
    <citation type="submission" date="2020-09" db="EMBL/GenBank/DDBJ databases">
        <authorList>
            <person name="Sun Q."/>
            <person name="Zhou Y."/>
        </authorList>
    </citation>
    <scope>NUCLEOTIDE SEQUENCE</scope>
    <source>
        <strain evidence="2">CGMCC 1.12160</strain>
    </source>
</reference>
<accession>A0A917BP80</accession>
<evidence type="ECO:0000313" key="3">
    <source>
        <dbReference type="Proteomes" id="UP000605670"/>
    </source>
</evidence>
<feature type="transmembrane region" description="Helical" evidence="1">
    <location>
        <begin position="84"/>
        <end position="101"/>
    </location>
</feature>
<keyword evidence="1" id="KW-0472">Membrane</keyword>
<organism evidence="2 3">
    <name type="scientific">Ornithinimicrobium tianjinense</name>
    <dbReference type="NCBI Taxonomy" id="1195761"/>
    <lineage>
        <taxon>Bacteria</taxon>
        <taxon>Bacillati</taxon>
        <taxon>Actinomycetota</taxon>
        <taxon>Actinomycetes</taxon>
        <taxon>Micrococcales</taxon>
        <taxon>Ornithinimicrobiaceae</taxon>
        <taxon>Ornithinimicrobium</taxon>
    </lineage>
</organism>
<dbReference type="Proteomes" id="UP000605670">
    <property type="component" value="Unassembled WGS sequence"/>
</dbReference>
<evidence type="ECO:0000313" key="2">
    <source>
        <dbReference type="EMBL" id="GGF51548.1"/>
    </source>
</evidence>
<dbReference type="RefSeq" id="WP_188430202.1">
    <property type="nucleotide sequence ID" value="NZ_BAABKH010000001.1"/>
</dbReference>
<gene>
    <name evidence="2" type="ORF">GCM10011366_19270</name>
</gene>
<dbReference type="EMBL" id="BMEM01000002">
    <property type="protein sequence ID" value="GGF51548.1"/>
    <property type="molecule type" value="Genomic_DNA"/>
</dbReference>
<sequence length="103" mass="10733">MTAPGDDPEAEVRAAAPRQPLGLWWLAVIGLALAGLLLVTSNLRAYGYAVGVTLAVLALLRATLPEPALGGLVVRQRWTDVATLSFLGSAVAILASTLRLTDL</sequence>
<dbReference type="InterPro" id="IPR021385">
    <property type="entry name" value="DUF3017"/>
</dbReference>